<feature type="domain" description="PAR14-like first RRM" evidence="2">
    <location>
        <begin position="17"/>
        <end position="80"/>
    </location>
</feature>
<evidence type="ECO:0000313" key="3">
    <source>
        <dbReference type="EMBL" id="CDQ77735.1"/>
    </source>
</evidence>
<dbReference type="AlphaFoldDB" id="A0A060XLK5"/>
<evidence type="ECO:0000256" key="1">
    <source>
        <dbReference type="SAM" id="MobiDB-lite"/>
    </source>
</evidence>
<evidence type="ECO:0000313" key="4">
    <source>
        <dbReference type="Proteomes" id="UP000193380"/>
    </source>
</evidence>
<feature type="region of interest" description="Disordered" evidence="1">
    <location>
        <begin position="69"/>
        <end position="151"/>
    </location>
</feature>
<dbReference type="Proteomes" id="UP000193380">
    <property type="component" value="Unassembled WGS sequence"/>
</dbReference>
<evidence type="ECO:0000259" key="2">
    <source>
        <dbReference type="Pfam" id="PF23222"/>
    </source>
</evidence>
<dbReference type="EMBL" id="FR905257">
    <property type="protein sequence ID" value="CDQ77735.1"/>
    <property type="molecule type" value="Genomic_DNA"/>
</dbReference>
<name>A0A060XLK5_ONCMY</name>
<dbReference type="Gene3D" id="3.30.70.330">
    <property type="match status" value="1"/>
</dbReference>
<gene>
    <name evidence="3" type="ORF">GSONMT00006338001</name>
</gene>
<proteinExistence type="predicted"/>
<protein>
    <recommendedName>
        <fullName evidence="2">PAR14-like first RRM domain-containing protein</fullName>
    </recommendedName>
</protein>
<dbReference type="InterPro" id="IPR012677">
    <property type="entry name" value="Nucleotide-bd_a/b_plait_sf"/>
</dbReference>
<reference evidence="3" key="1">
    <citation type="journal article" date="2014" name="Nat. Commun.">
        <title>The rainbow trout genome provides novel insights into evolution after whole-genome duplication in vertebrates.</title>
        <authorList>
            <person name="Berthelot C."/>
            <person name="Brunet F."/>
            <person name="Chalopin D."/>
            <person name="Juanchich A."/>
            <person name="Bernard M."/>
            <person name="Noel B."/>
            <person name="Bento P."/>
            <person name="Da Silva C."/>
            <person name="Labadie K."/>
            <person name="Alberti A."/>
            <person name="Aury J.M."/>
            <person name="Louis A."/>
            <person name="Dehais P."/>
            <person name="Bardou P."/>
            <person name="Montfort J."/>
            <person name="Klopp C."/>
            <person name="Cabau C."/>
            <person name="Gaspin C."/>
            <person name="Thorgaard G.H."/>
            <person name="Boussaha M."/>
            <person name="Quillet E."/>
            <person name="Guyomard R."/>
            <person name="Galiana D."/>
            <person name="Bobe J."/>
            <person name="Volff J.N."/>
            <person name="Genet C."/>
            <person name="Wincker P."/>
            <person name="Jaillon O."/>
            <person name="Roest Crollius H."/>
            <person name="Guiguen Y."/>
        </authorList>
    </citation>
    <scope>NUCLEOTIDE SEQUENCE [LARGE SCALE GENOMIC DNA]</scope>
</reference>
<organism evidence="3 4">
    <name type="scientific">Oncorhynchus mykiss</name>
    <name type="common">Rainbow trout</name>
    <name type="synonym">Salmo gairdneri</name>
    <dbReference type="NCBI Taxonomy" id="8022"/>
    <lineage>
        <taxon>Eukaryota</taxon>
        <taxon>Metazoa</taxon>
        <taxon>Chordata</taxon>
        <taxon>Craniata</taxon>
        <taxon>Vertebrata</taxon>
        <taxon>Euteleostomi</taxon>
        <taxon>Actinopterygii</taxon>
        <taxon>Neopterygii</taxon>
        <taxon>Teleostei</taxon>
        <taxon>Protacanthopterygii</taxon>
        <taxon>Salmoniformes</taxon>
        <taxon>Salmonidae</taxon>
        <taxon>Salmoninae</taxon>
        <taxon>Oncorhynchus</taxon>
    </lineage>
</organism>
<sequence length="166" mass="18057">MEGYKYPVFFEVPSLDPAQKEKLEKYFQVRRKSGGGDCGPIHNVGDNVYKIAFIDRTVQERVLQKAHVLEMPGGPLSLTLRDSLEPPPTTTSPVSSQEPPPQQPPSQQSGASTTTTSQSAVRSPTTTTSPVSSQEPPPTTTSPDSSQEVRPDYTVQLHLYSACLVT</sequence>
<dbReference type="PaxDb" id="8022-A0A060XLK5"/>
<dbReference type="InterPro" id="IPR057051">
    <property type="entry name" value="PARP14_RPM_1"/>
</dbReference>
<reference evidence="3" key="2">
    <citation type="submission" date="2014-03" db="EMBL/GenBank/DDBJ databases">
        <authorList>
            <person name="Genoscope - CEA"/>
        </authorList>
    </citation>
    <scope>NUCLEOTIDE SEQUENCE</scope>
</reference>
<feature type="compositionally biased region" description="Low complexity" evidence="1">
    <location>
        <begin position="105"/>
        <end position="134"/>
    </location>
</feature>
<dbReference type="Pfam" id="PF23222">
    <property type="entry name" value="RRM_PARP14_1"/>
    <property type="match status" value="1"/>
</dbReference>
<accession>A0A060XLK5</accession>